<feature type="domain" description="4Fe-4S ferredoxin-type" evidence="4">
    <location>
        <begin position="42"/>
        <end position="71"/>
    </location>
</feature>
<dbReference type="RefSeq" id="WP_310373291.1">
    <property type="nucleotide sequence ID" value="NZ_JAVDXT010000002.1"/>
</dbReference>
<dbReference type="SUPFAM" id="SSF54862">
    <property type="entry name" value="4Fe-4S ferredoxins"/>
    <property type="match status" value="1"/>
</dbReference>
<dbReference type="EMBL" id="JAVDXT010000002">
    <property type="protein sequence ID" value="MDR7377693.1"/>
    <property type="molecule type" value="Genomic_DNA"/>
</dbReference>
<accession>A0ABU2C8N0</accession>
<dbReference type="PANTHER" id="PTHR43122">
    <property type="entry name" value="FERREDOXIN SUBUNIT OF PYRUVATE:FLAVODOXIN OXIDOREDUCTASE-RELATED"/>
    <property type="match status" value="1"/>
</dbReference>
<feature type="domain" description="4Fe-4S ferredoxin-type" evidence="4">
    <location>
        <begin position="8"/>
        <end position="37"/>
    </location>
</feature>
<proteinExistence type="predicted"/>
<evidence type="ECO:0000259" key="4">
    <source>
        <dbReference type="PROSITE" id="PS51379"/>
    </source>
</evidence>
<evidence type="ECO:0000313" key="6">
    <source>
        <dbReference type="Proteomes" id="UP001180487"/>
    </source>
</evidence>
<dbReference type="InterPro" id="IPR017896">
    <property type="entry name" value="4Fe4S_Fe-S-bd"/>
</dbReference>
<dbReference type="PROSITE" id="PS51379">
    <property type="entry name" value="4FE4S_FER_2"/>
    <property type="match status" value="2"/>
</dbReference>
<dbReference type="Proteomes" id="UP001180487">
    <property type="component" value="Unassembled WGS sequence"/>
</dbReference>
<dbReference type="PROSITE" id="PS00198">
    <property type="entry name" value="4FE4S_FER_1"/>
    <property type="match status" value="1"/>
</dbReference>
<keyword evidence="1" id="KW-0479">Metal-binding</keyword>
<name>A0ABU2C8N0_9BURK</name>
<dbReference type="InterPro" id="IPR017900">
    <property type="entry name" value="4Fe4S_Fe_S_CS"/>
</dbReference>
<evidence type="ECO:0000256" key="1">
    <source>
        <dbReference type="ARBA" id="ARBA00022723"/>
    </source>
</evidence>
<evidence type="ECO:0000313" key="5">
    <source>
        <dbReference type="EMBL" id="MDR7377693.1"/>
    </source>
</evidence>
<dbReference type="Gene3D" id="3.30.70.20">
    <property type="match status" value="1"/>
</dbReference>
<keyword evidence="6" id="KW-1185">Reference proteome</keyword>
<comment type="caution">
    <text evidence="5">The sequence shown here is derived from an EMBL/GenBank/DDBJ whole genome shotgun (WGS) entry which is preliminary data.</text>
</comment>
<keyword evidence="2" id="KW-0408">Iron</keyword>
<organism evidence="5 6">
    <name type="scientific">Rhodoferax ferrireducens</name>
    <dbReference type="NCBI Taxonomy" id="192843"/>
    <lineage>
        <taxon>Bacteria</taxon>
        <taxon>Pseudomonadati</taxon>
        <taxon>Pseudomonadota</taxon>
        <taxon>Betaproteobacteria</taxon>
        <taxon>Burkholderiales</taxon>
        <taxon>Comamonadaceae</taxon>
        <taxon>Rhodoferax</taxon>
    </lineage>
</organism>
<gene>
    <name evidence="5" type="ORF">J2X19_002372</name>
</gene>
<dbReference type="PANTHER" id="PTHR43122:SF2">
    <property type="entry name" value="FERREDOXIN SUBUNIT OF PYRUVATE:FLAVODOXIN OXIDOREDUCTASE"/>
    <property type="match status" value="1"/>
</dbReference>
<evidence type="ECO:0000256" key="2">
    <source>
        <dbReference type="ARBA" id="ARBA00023004"/>
    </source>
</evidence>
<dbReference type="Pfam" id="PF14697">
    <property type="entry name" value="Fer4_21"/>
    <property type="match status" value="1"/>
</dbReference>
<evidence type="ECO:0000256" key="3">
    <source>
        <dbReference type="ARBA" id="ARBA00023014"/>
    </source>
</evidence>
<reference evidence="5 6" key="1">
    <citation type="submission" date="2023-07" db="EMBL/GenBank/DDBJ databases">
        <title>Sorghum-associated microbial communities from plants grown in Nebraska, USA.</title>
        <authorList>
            <person name="Schachtman D."/>
        </authorList>
    </citation>
    <scope>NUCLEOTIDE SEQUENCE [LARGE SCALE GENOMIC DNA]</scope>
    <source>
        <strain evidence="5 6">BE313</strain>
    </source>
</reference>
<protein>
    <submittedName>
        <fullName evidence="5">Ferredoxin</fullName>
    </submittedName>
</protein>
<keyword evidence="3" id="KW-0411">Iron-sulfur</keyword>
<sequence>MKTQRLVPKPDIDTTRCTGCGWCVPTCHLHLLSLEAQGWKKFSVVSDLDACTGCKKCAVRCPFDAITMRSAAD</sequence>